<sequence>MFPRINIKNRACASNVIVDKVAFRKFTLATTISDSEDGLTKLVFIDSSAEAKTAWRRKAILPGTSWWR</sequence>
<evidence type="ECO:0000313" key="2">
    <source>
        <dbReference type="WBParaSite" id="L893_g6587.t1"/>
    </source>
</evidence>
<proteinExistence type="predicted"/>
<name>A0A1I8AL66_9BILA</name>
<protein>
    <submittedName>
        <fullName evidence="2">MSP domain-containing protein</fullName>
    </submittedName>
</protein>
<organism evidence="1 2">
    <name type="scientific">Steinernema glaseri</name>
    <dbReference type="NCBI Taxonomy" id="37863"/>
    <lineage>
        <taxon>Eukaryota</taxon>
        <taxon>Metazoa</taxon>
        <taxon>Ecdysozoa</taxon>
        <taxon>Nematoda</taxon>
        <taxon>Chromadorea</taxon>
        <taxon>Rhabditida</taxon>
        <taxon>Tylenchina</taxon>
        <taxon>Panagrolaimomorpha</taxon>
        <taxon>Strongyloidoidea</taxon>
        <taxon>Steinernematidae</taxon>
        <taxon>Steinernema</taxon>
    </lineage>
</organism>
<keyword evidence="1" id="KW-1185">Reference proteome</keyword>
<reference evidence="2" key="1">
    <citation type="submission" date="2016-11" db="UniProtKB">
        <authorList>
            <consortium name="WormBaseParasite"/>
        </authorList>
    </citation>
    <scope>IDENTIFICATION</scope>
</reference>
<dbReference type="Proteomes" id="UP000095287">
    <property type="component" value="Unplaced"/>
</dbReference>
<dbReference type="AlphaFoldDB" id="A0A1I8AL66"/>
<accession>A0A1I8AL66</accession>
<dbReference type="WBParaSite" id="L893_g6587.t1">
    <property type="protein sequence ID" value="L893_g6587.t1"/>
    <property type="gene ID" value="L893_g6587"/>
</dbReference>
<evidence type="ECO:0000313" key="1">
    <source>
        <dbReference type="Proteomes" id="UP000095287"/>
    </source>
</evidence>